<organism evidence="2 3">
    <name type="scientific">Vanessa tameamea</name>
    <name type="common">Kamehameha butterfly</name>
    <dbReference type="NCBI Taxonomy" id="334116"/>
    <lineage>
        <taxon>Eukaryota</taxon>
        <taxon>Metazoa</taxon>
        <taxon>Ecdysozoa</taxon>
        <taxon>Arthropoda</taxon>
        <taxon>Hexapoda</taxon>
        <taxon>Insecta</taxon>
        <taxon>Pterygota</taxon>
        <taxon>Neoptera</taxon>
        <taxon>Endopterygota</taxon>
        <taxon>Lepidoptera</taxon>
        <taxon>Glossata</taxon>
        <taxon>Ditrysia</taxon>
        <taxon>Papilionoidea</taxon>
        <taxon>Nymphalidae</taxon>
        <taxon>Nymphalinae</taxon>
        <taxon>Vanessa</taxon>
    </lineage>
</organism>
<gene>
    <name evidence="3" type="primary">LOC113399691</name>
</gene>
<feature type="transmembrane region" description="Helical" evidence="1">
    <location>
        <begin position="165"/>
        <end position="190"/>
    </location>
</feature>
<sequence length="292" mass="33449">MQLHSFRSSYNVFVSFGIFILTIENFGGCNPITNFNFNENIREFSLKEDNTNTSNVKTLQKEDPKQYTELSHFRPIHLQDIPDNKLASSSHSRGLINRDHPGYPIHEYDEYPHIGYGYEYHVPQAHNEYNHHNFDPYHYGHHGAVGHYSGHHYKHYNHALAAKAVLWPIAGIALLGAAAALVSNPILLQLGVATGKRKRRETEEITGSDLDTDFTKWKSQIEDVPQLATSINDKSLNRIHFQRKTLKNKKLKSKRLSMNNHPTQTPGNFEFNAPISNESHDMNLVRVPMQNV</sequence>
<evidence type="ECO:0000313" key="3">
    <source>
        <dbReference type="RefSeq" id="XP_026494675.2"/>
    </source>
</evidence>
<evidence type="ECO:0000313" key="2">
    <source>
        <dbReference type="Proteomes" id="UP001652626"/>
    </source>
</evidence>
<keyword evidence="2" id="KW-1185">Reference proteome</keyword>
<protein>
    <submittedName>
        <fullName evidence="3">Uncharacterized protein LOC113399691</fullName>
    </submittedName>
</protein>
<keyword evidence="1" id="KW-0812">Transmembrane</keyword>
<evidence type="ECO:0000256" key="1">
    <source>
        <dbReference type="SAM" id="Phobius"/>
    </source>
</evidence>
<keyword evidence="1" id="KW-1133">Transmembrane helix</keyword>
<accession>A0A8B8ICB4</accession>
<dbReference type="GeneID" id="113399691"/>
<dbReference type="OrthoDB" id="6423999at2759"/>
<dbReference type="AlphaFoldDB" id="A0A8B8ICB4"/>
<proteinExistence type="predicted"/>
<dbReference type="OMA" id="HAMNINE"/>
<dbReference type="Proteomes" id="UP001652626">
    <property type="component" value="Chromosome 15"/>
</dbReference>
<reference evidence="3" key="1">
    <citation type="submission" date="2025-08" db="UniProtKB">
        <authorList>
            <consortium name="RefSeq"/>
        </authorList>
    </citation>
    <scope>IDENTIFICATION</scope>
    <source>
        <tissue evidence="3">Whole body</tissue>
    </source>
</reference>
<keyword evidence="1" id="KW-0472">Membrane</keyword>
<name>A0A8B8ICB4_VANTA</name>
<dbReference type="RefSeq" id="XP_026494675.2">
    <property type="nucleotide sequence ID" value="XM_026638890.2"/>
</dbReference>